<proteinExistence type="predicted"/>
<organism evidence="2 3">
    <name type="scientific">Bradyrhizobium manausense</name>
    <dbReference type="NCBI Taxonomy" id="989370"/>
    <lineage>
        <taxon>Bacteria</taxon>
        <taxon>Pseudomonadati</taxon>
        <taxon>Pseudomonadota</taxon>
        <taxon>Alphaproteobacteria</taxon>
        <taxon>Hyphomicrobiales</taxon>
        <taxon>Nitrobacteraceae</taxon>
        <taxon>Bradyrhizobium</taxon>
    </lineage>
</organism>
<dbReference type="RefSeq" id="WP_057750312.1">
    <property type="nucleotide sequence ID" value="NZ_LJYG01000090.1"/>
</dbReference>
<accession>A0A0R3DQF7</accession>
<gene>
    <name evidence="2" type="ORF">AOQ71_21040</name>
</gene>
<keyword evidence="1" id="KW-1133">Transmembrane helix</keyword>
<evidence type="ECO:0000313" key="2">
    <source>
        <dbReference type="EMBL" id="KRQ09119.1"/>
    </source>
</evidence>
<keyword evidence="1" id="KW-0472">Membrane</keyword>
<dbReference type="AlphaFoldDB" id="A0A0R3DQF7"/>
<comment type="caution">
    <text evidence="2">The sequence shown here is derived from an EMBL/GenBank/DDBJ whole genome shotgun (WGS) entry which is preliminary data.</text>
</comment>
<keyword evidence="3" id="KW-1185">Reference proteome</keyword>
<dbReference type="OrthoDB" id="129807at2"/>
<protein>
    <submittedName>
        <fullName evidence="2">Uncharacterized protein</fullName>
    </submittedName>
</protein>
<keyword evidence="1" id="KW-0812">Transmembrane</keyword>
<dbReference type="EMBL" id="LJYG01000090">
    <property type="protein sequence ID" value="KRQ09119.1"/>
    <property type="molecule type" value="Genomic_DNA"/>
</dbReference>
<name>A0A0R3DQF7_9BRAD</name>
<dbReference type="STRING" id="989370.AOQ71_21040"/>
<reference evidence="2 3" key="1">
    <citation type="submission" date="2015-09" db="EMBL/GenBank/DDBJ databases">
        <title>Draft Genome Sequence of Bradyrhizobium manausense Strain BR 3351T, a Novel Symbiotic Nitrogen-Fixing Alphaproteobacterium Isolated from Brazilian Amazon Rain Forest.</title>
        <authorList>
            <person name="De Araujo J.L."/>
            <person name="Zilli J.E."/>
        </authorList>
    </citation>
    <scope>NUCLEOTIDE SEQUENCE [LARGE SCALE GENOMIC DNA]</scope>
    <source>
        <strain evidence="2 3">BR3351</strain>
    </source>
</reference>
<dbReference type="Proteomes" id="UP000051936">
    <property type="component" value="Unassembled WGS sequence"/>
</dbReference>
<sequence length="117" mass="12807">MADTNNVDYERSDVRLRLVGWLAAGLATFVVVTPLVLPLMFPSSTKHVTPASRPAMSSNAPPLEVSPQTTLQATRQGEAQIERSYGWADRSRGEVRIPIDRAVDILVRKGLPGWPSP</sequence>
<evidence type="ECO:0000256" key="1">
    <source>
        <dbReference type="SAM" id="Phobius"/>
    </source>
</evidence>
<feature type="transmembrane region" description="Helical" evidence="1">
    <location>
        <begin position="20"/>
        <end position="41"/>
    </location>
</feature>
<evidence type="ECO:0000313" key="3">
    <source>
        <dbReference type="Proteomes" id="UP000051936"/>
    </source>
</evidence>